<dbReference type="EMBL" id="JAVCAP010000020">
    <property type="protein sequence ID" value="MDP8568086.1"/>
    <property type="molecule type" value="Genomic_DNA"/>
</dbReference>
<accession>A0ABT9JU88</accession>
<name>A0ABT9JU88_9PROT</name>
<protein>
    <recommendedName>
        <fullName evidence="4">Capsule polysaccharide biosynthesis protein</fullName>
    </recommendedName>
</protein>
<feature type="region of interest" description="Disordered" evidence="1">
    <location>
        <begin position="530"/>
        <end position="549"/>
    </location>
</feature>
<evidence type="ECO:0000256" key="1">
    <source>
        <dbReference type="SAM" id="MobiDB-lite"/>
    </source>
</evidence>
<dbReference type="Proteomes" id="UP001225906">
    <property type="component" value="Unassembled WGS sequence"/>
</dbReference>
<evidence type="ECO:0008006" key="4">
    <source>
        <dbReference type="Google" id="ProtNLM"/>
    </source>
</evidence>
<gene>
    <name evidence="2" type="ORF">Q9291_09520</name>
</gene>
<proteinExistence type="predicted"/>
<reference evidence="3" key="1">
    <citation type="journal article" date="2019" name="Int. J. Syst. Evol. Microbiol.">
        <title>The Global Catalogue of Microorganisms (GCM) 10K type strain sequencing project: providing services to taxonomists for standard genome sequencing and annotation.</title>
        <authorList>
            <consortium name="The Broad Institute Genomics Platform"/>
            <consortium name="The Broad Institute Genome Sequencing Center for Infectious Disease"/>
            <person name="Wu L."/>
            <person name="Ma J."/>
        </authorList>
    </citation>
    <scope>NUCLEOTIDE SEQUENCE [LARGE SCALE GENOMIC DNA]</scope>
    <source>
        <strain evidence="3">VKM B-3159</strain>
    </source>
</reference>
<dbReference type="RefSeq" id="WP_306389809.1">
    <property type="nucleotide sequence ID" value="NZ_JAVCAP010000020.1"/>
</dbReference>
<evidence type="ECO:0000313" key="3">
    <source>
        <dbReference type="Proteomes" id="UP001225906"/>
    </source>
</evidence>
<evidence type="ECO:0000313" key="2">
    <source>
        <dbReference type="EMBL" id="MDP8568086.1"/>
    </source>
</evidence>
<comment type="caution">
    <text evidence="2">The sequence shown here is derived from an EMBL/GenBank/DDBJ whole genome shotgun (WGS) entry which is preliminary data.</text>
</comment>
<feature type="compositionally biased region" description="Polar residues" evidence="1">
    <location>
        <begin position="532"/>
        <end position="548"/>
    </location>
</feature>
<organism evidence="2 3">
    <name type="scientific">Methylophilus aquaticus</name>
    <dbReference type="NCBI Taxonomy" id="1971610"/>
    <lineage>
        <taxon>Bacteria</taxon>
        <taxon>Pseudomonadati</taxon>
        <taxon>Pseudomonadota</taxon>
        <taxon>Betaproteobacteria</taxon>
        <taxon>Nitrosomonadales</taxon>
        <taxon>Methylophilaceae</taxon>
        <taxon>Methylophilus</taxon>
    </lineage>
</organism>
<keyword evidence="3" id="KW-1185">Reference proteome</keyword>
<sequence>MTHQHQSIAILCLDGYVSMYAETLRQITWLLKKEKLQHHVIGCNRALSTCTSINSLGKTKLNPIQKESICCKCINSQRQLHSDSPIFDISKRVNPEQELFVDAISSTLFAQRTLQSVINMPYQSINLCQIAFFDFSIKNKVSQTSNLDNEQIQDFLGGLRDLFSIKSNLDSFLKSHPVTAFIYINGNYSQNTFVREYTKNKNILCWSVEPQLFTQSLFNKITFKINRLELEQEALFAVKEMTARFNKDDIKRVLHNFQSRINGAEYNAYTNLDNTLLAKTEVSELVGFLKEYKKVHSYFLSSEDELTPHITTHNLTTNGSIESRFSSQFEFTEYFIKQAHNAPEIGFIVRLHPRMAVNKRDSFESEEHKKYKHFLSNQLIPKNLMIILGDSKISSYYLASKSTLVIVSWSTFGIESLLMGVPVVSAFPKYLMYPLEQFVAHPTTIEALTACIFSGTTPPKIDDLKLIYWTTNAYESQFQTILTFRNSGGFKTLFRRGFNLVFNNNYTYPVASSVFNKVFKSSNALLKLSPMGNKTQPNSTLRGNSDLSHLQKYREKTRKTLDKYSDNLKKSLQAEKLD</sequence>